<proteinExistence type="predicted"/>
<sequence>SRGSEAAARRLEKYAHNGVYENARKKIKDLTVEKTLPVPFPDDFVGWSKSGKKVIKTVAEKWPTPPNQLPVITNDPRLSLRIKANDPTPEQLQKMGPAGADGLSPWLAIRLAHIIPIPLLDELLHRWDHLVSMGLKFPKPDPNRSRTAAVHLGVWGLFGWSPRITADSLQKGITNRAKREAVLRSMDKMLQFLTERIVRRMENALDEIIPEHARLQDRLRAHAERLLRKEFNRRPSLNFGGLFFTVAIKEGASERIHIDWNDCLQKYALIFCAGNYTGADFCIPQLNIRIPLGPGSVLAVRTRLLAHCATLVGSGRRVVFTCFTDNTSLEAILKGRDYAHLA</sequence>
<name>A0AAD6TK20_9AGAR</name>
<reference evidence="1" key="1">
    <citation type="submission" date="2023-03" db="EMBL/GenBank/DDBJ databases">
        <title>Massive genome expansion in bonnet fungi (Mycena s.s.) driven by repeated elements and novel gene families across ecological guilds.</title>
        <authorList>
            <consortium name="Lawrence Berkeley National Laboratory"/>
            <person name="Harder C.B."/>
            <person name="Miyauchi S."/>
            <person name="Viragh M."/>
            <person name="Kuo A."/>
            <person name="Thoen E."/>
            <person name="Andreopoulos B."/>
            <person name="Lu D."/>
            <person name="Skrede I."/>
            <person name="Drula E."/>
            <person name="Henrissat B."/>
            <person name="Morin E."/>
            <person name="Kohler A."/>
            <person name="Barry K."/>
            <person name="LaButti K."/>
            <person name="Morin E."/>
            <person name="Salamov A."/>
            <person name="Lipzen A."/>
            <person name="Mereny Z."/>
            <person name="Hegedus B."/>
            <person name="Baldrian P."/>
            <person name="Stursova M."/>
            <person name="Weitz H."/>
            <person name="Taylor A."/>
            <person name="Grigoriev I.V."/>
            <person name="Nagy L.G."/>
            <person name="Martin F."/>
            <person name="Kauserud H."/>
        </authorList>
    </citation>
    <scope>NUCLEOTIDE SEQUENCE</scope>
    <source>
        <strain evidence="1">CBHHK200</strain>
    </source>
</reference>
<dbReference type="Proteomes" id="UP001218188">
    <property type="component" value="Unassembled WGS sequence"/>
</dbReference>
<feature type="non-terminal residue" evidence="1">
    <location>
        <position position="342"/>
    </location>
</feature>
<comment type="caution">
    <text evidence="1">The sequence shown here is derived from an EMBL/GenBank/DDBJ whole genome shotgun (WGS) entry which is preliminary data.</text>
</comment>
<organism evidence="1 2">
    <name type="scientific">Mycena alexandri</name>
    <dbReference type="NCBI Taxonomy" id="1745969"/>
    <lineage>
        <taxon>Eukaryota</taxon>
        <taxon>Fungi</taxon>
        <taxon>Dikarya</taxon>
        <taxon>Basidiomycota</taxon>
        <taxon>Agaricomycotina</taxon>
        <taxon>Agaricomycetes</taxon>
        <taxon>Agaricomycetidae</taxon>
        <taxon>Agaricales</taxon>
        <taxon>Marasmiineae</taxon>
        <taxon>Mycenaceae</taxon>
        <taxon>Mycena</taxon>
    </lineage>
</organism>
<dbReference type="EMBL" id="JARJCM010000005">
    <property type="protein sequence ID" value="KAJ7045297.1"/>
    <property type="molecule type" value="Genomic_DNA"/>
</dbReference>
<evidence type="ECO:0000313" key="2">
    <source>
        <dbReference type="Proteomes" id="UP001218188"/>
    </source>
</evidence>
<gene>
    <name evidence="1" type="ORF">C8F04DRAFT_941070</name>
</gene>
<evidence type="ECO:0000313" key="1">
    <source>
        <dbReference type="EMBL" id="KAJ7045297.1"/>
    </source>
</evidence>
<dbReference type="Gene3D" id="3.60.130.30">
    <property type="match status" value="1"/>
</dbReference>
<dbReference type="AlphaFoldDB" id="A0AAD6TK20"/>
<protein>
    <submittedName>
        <fullName evidence="1">Uncharacterized protein</fullName>
    </submittedName>
</protein>
<accession>A0AAD6TK20</accession>
<keyword evidence="2" id="KW-1185">Reference proteome</keyword>